<reference evidence="4" key="1">
    <citation type="submission" date="2016-11" db="EMBL/GenBank/DDBJ databases">
        <authorList>
            <person name="Varghese N."/>
            <person name="Submissions S."/>
        </authorList>
    </citation>
    <scope>NUCLEOTIDE SEQUENCE [LARGE SCALE GENOMIC DNA]</scope>
    <source>
        <strain evidence="4">DSM 16057</strain>
    </source>
</reference>
<keyword evidence="2" id="KW-0812">Transmembrane</keyword>
<evidence type="ECO:0000256" key="2">
    <source>
        <dbReference type="SAM" id="Phobius"/>
    </source>
</evidence>
<dbReference type="Proteomes" id="UP000184529">
    <property type="component" value="Unassembled WGS sequence"/>
</dbReference>
<feature type="transmembrane region" description="Helical" evidence="2">
    <location>
        <begin position="44"/>
        <end position="64"/>
    </location>
</feature>
<dbReference type="STRING" id="1121432.SAMN02745219_02915"/>
<dbReference type="AlphaFoldDB" id="A0A1M6KLM4"/>
<gene>
    <name evidence="3" type="ORF">SAMN02745219_02915</name>
</gene>
<evidence type="ECO:0000313" key="3">
    <source>
        <dbReference type="EMBL" id="SHJ59868.1"/>
    </source>
</evidence>
<keyword evidence="2" id="KW-0472">Membrane</keyword>
<accession>A0A1M6KLM4</accession>
<protein>
    <submittedName>
        <fullName evidence="3">Uncharacterized protein</fullName>
    </submittedName>
</protein>
<keyword evidence="4" id="KW-1185">Reference proteome</keyword>
<sequence length="138" mass="15121">MPDEWPSGSPIRLFWGTVNFLTPGRGDNMRGFYNDDDGLSITETLALVFSGVYVLVVIVMLAALMRGRLADLHVDFLSVCSWPVLTILAGYFGDRVASRFGGVPRRSGARRPAPVMNETSEPAVGELEPGPQRQRPTI</sequence>
<feature type="region of interest" description="Disordered" evidence="1">
    <location>
        <begin position="102"/>
        <end position="138"/>
    </location>
</feature>
<evidence type="ECO:0000313" key="4">
    <source>
        <dbReference type="Proteomes" id="UP000184529"/>
    </source>
</evidence>
<evidence type="ECO:0000256" key="1">
    <source>
        <dbReference type="SAM" id="MobiDB-lite"/>
    </source>
</evidence>
<keyword evidence="2" id="KW-1133">Transmembrane helix</keyword>
<dbReference type="EMBL" id="FQZM01000043">
    <property type="protein sequence ID" value="SHJ59868.1"/>
    <property type="molecule type" value="Genomic_DNA"/>
</dbReference>
<organism evidence="3 4">
    <name type="scientific">Desulfofundulus thermosubterraneus DSM 16057</name>
    <dbReference type="NCBI Taxonomy" id="1121432"/>
    <lineage>
        <taxon>Bacteria</taxon>
        <taxon>Bacillati</taxon>
        <taxon>Bacillota</taxon>
        <taxon>Clostridia</taxon>
        <taxon>Eubacteriales</taxon>
        <taxon>Peptococcaceae</taxon>
        <taxon>Desulfofundulus</taxon>
    </lineage>
</organism>
<proteinExistence type="predicted"/>
<name>A0A1M6KLM4_9FIRM</name>